<dbReference type="STRING" id="226505.SAMN05444394_3677"/>
<evidence type="ECO:0000313" key="1">
    <source>
        <dbReference type="EMBL" id="SIO16574.1"/>
    </source>
</evidence>
<gene>
    <name evidence="1" type="ORF">SAMN05444394_3677</name>
</gene>
<dbReference type="OrthoDB" id="1059469at2"/>
<dbReference type="AlphaFoldDB" id="A0A1N6H9T9"/>
<accession>A0A1N6H9T9</accession>
<name>A0A1N6H9T9_9BACT</name>
<dbReference type="EMBL" id="FSRC01000003">
    <property type="protein sequence ID" value="SIO16574.1"/>
    <property type="molecule type" value="Genomic_DNA"/>
</dbReference>
<dbReference type="Proteomes" id="UP000185221">
    <property type="component" value="Unassembled WGS sequence"/>
</dbReference>
<proteinExistence type="predicted"/>
<keyword evidence="2" id="KW-1185">Reference proteome</keyword>
<dbReference type="RefSeq" id="WP_074226447.1">
    <property type="nucleotide sequence ID" value="NZ_FSRC01000003.1"/>
</dbReference>
<organism evidence="1 2">
    <name type="scientific">Algoriphagus halophilus</name>
    <dbReference type="NCBI Taxonomy" id="226505"/>
    <lineage>
        <taxon>Bacteria</taxon>
        <taxon>Pseudomonadati</taxon>
        <taxon>Bacteroidota</taxon>
        <taxon>Cytophagia</taxon>
        <taxon>Cytophagales</taxon>
        <taxon>Cyclobacteriaceae</taxon>
        <taxon>Algoriphagus</taxon>
    </lineage>
</organism>
<reference evidence="2" key="1">
    <citation type="submission" date="2016-11" db="EMBL/GenBank/DDBJ databases">
        <authorList>
            <person name="Varghese N."/>
            <person name="Submissions S."/>
        </authorList>
    </citation>
    <scope>NUCLEOTIDE SEQUENCE [LARGE SCALE GENOMIC DNA]</scope>
    <source>
        <strain evidence="2">DSM 15292</strain>
    </source>
</reference>
<sequence>MKLSLTSFFFLFLIGSAWAQVKFIERLEVPSEMYEPNFEMTRLEDGLVAFRTVPEKGLNFRRKLQYFKSDFDLNSTGVIEFPVKEGFDIVGFDVDKGFLFLLLQKGSSTNSDKYIFKINLETNKGLEIDANNLLDMELVEFLVLEDKALFLGISERNPVLQIFDLNLNSVQTVQGIYNPNTQVLQLRKIPELKEIEIVISREVKNRRKEILLNTYDLQGNLMREIKVDNFGDSDEDILDGLLLPMSEYQQAMIGAYGYDKRDVYLGMYIMDINEFGEYQFKKYTLEDFPNFFNYLDEKDKERRDAEVIKNLEKEKVPTIRNIYSIRDVYTTDDSYVVYFDHYTMVNSRGNTRPGVYSASSAYRYDRLNRMGYTPYFADPFYQNNYPYSSNFQVSTEYRYVSAHFAKVAKEGNVLWDNSNTYDDFTTTYSEPFGEMAVVGDDVYHVYVENLDVVLSFFRNGEKILENQHFELELIKENERIKDTDPESLKFVHWYDRYFLLSGNQRIRYQDESGKEQVRDVFFATKILVDGDLYQPEESLD</sequence>
<evidence type="ECO:0000313" key="2">
    <source>
        <dbReference type="Proteomes" id="UP000185221"/>
    </source>
</evidence>
<protein>
    <submittedName>
        <fullName evidence="1">Uncharacterized protein</fullName>
    </submittedName>
</protein>